<proteinExistence type="predicted"/>
<dbReference type="HOGENOM" id="CLU_3148678_0_0_9"/>
<dbReference type="AlphaFoldDB" id="F8IJG8"/>
<dbReference type="KEGG" id="aad:TC41_2788"/>
<reference evidence="1 2" key="1">
    <citation type="journal article" date="2011" name="J. Bacteriol.">
        <title>Complete Genome Sequence of Alicyclobacillus acidocaldarius Strain Tc-4-1.</title>
        <authorList>
            <person name="Chen Y."/>
            <person name="He Y."/>
            <person name="Zhang B."/>
            <person name="Yang J."/>
            <person name="Li W."/>
            <person name="Dong Z."/>
            <person name="Hu S."/>
        </authorList>
    </citation>
    <scope>NUCLEOTIDE SEQUENCE [LARGE SCALE GENOMIC DNA]</scope>
    <source>
        <strain evidence="1 2">Tc-4-1</strain>
    </source>
</reference>
<gene>
    <name evidence="1" type="ordered locus">TC41_2788</name>
</gene>
<name>F8IJG8_ALIAT</name>
<dbReference type="PATRIC" id="fig|1048834.4.peg.2647"/>
<sequence length="48" mass="5522">MSRLSHMENGIEGRVRIHKDSRAGKILIDILRNLLLNSELLNHLILSM</sequence>
<evidence type="ECO:0000313" key="2">
    <source>
        <dbReference type="Proteomes" id="UP000000292"/>
    </source>
</evidence>
<accession>F8IJG8</accession>
<evidence type="ECO:0000313" key="1">
    <source>
        <dbReference type="EMBL" id="AEJ44681.1"/>
    </source>
</evidence>
<dbReference type="Proteomes" id="UP000000292">
    <property type="component" value="Chromosome"/>
</dbReference>
<protein>
    <submittedName>
        <fullName evidence="1">Uncharacterized protein</fullName>
    </submittedName>
</protein>
<organism evidence="1 2">
    <name type="scientific">Alicyclobacillus acidocaldarius (strain Tc-4-1)</name>
    <name type="common">Bacillus acidocaldarius</name>
    <dbReference type="NCBI Taxonomy" id="1048834"/>
    <lineage>
        <taxon>Bacteria</taxon>
        <taxon>Bacillati</taxon>
        <taxon>Bacillota</taxon>
        <taxon>Bacilli</taxon>
        <taxon>Bacillales</taxon>
        <taxon>Alicyclobacillaceae</taxon>
        <taxon>Alicyclobacillus</taxon>
    </lineage>
</organism>
<dbReference type="EMBL" id="CP002902">
    <property type="protein sequence ID" value="AEJ44681.1"/>
    <property type="molecule type" value="Genomic_DNA"/>
</dbReference>
<reference evidence="2" key="2">
    <citation type="submission" date="2011-06" db="EMBL/GenBank/DDBJ databases">
        <title>The complete genome sequence of Alicyclobacillus acidocaldarius sp. Tc-4-1.</title>
        <authorList>
            <person name="Chen Y."/>
            <person name="He Y."/>
            <person name="Dong Z."/>
            <person name="Hu S."/>
        </authorList>
    </citation>
    <scope>NUCLEOTIDE SEQUENCE [LARGE SCALE GENOMIC DNA]</scope>
    <source>
        <strain evidence="2">Tc-4-1</strain>
    </source>
</reference>